<proteinExistence type="inferred from homology"/>
<keyword evidence="10" id="KW-1185">Reference proteome</keyword>
<evidence type="ECO:0000256" key="3">
    <source>
        <dbReference type="ARBA" id="ARBA00007931"/>
    </source>
</evidence>
<keyword evidence="4 7" id="KW-0812">Transmembrane</keyword>
<reference evidence="9 10" key="1">
    <citation type="submission" date="2019-06" db="EMBL/GenBank/DDBJ databases">
        <title>Psychrobacillus vulpis sp. nov., a new species isolated from feces of a red fox that inhabits in The Tablas de Daimiel Natural Park, Albacete, Spain.</title>
        <authorList>
            <person name="Rodriguez M."/>
            <person name="Reina J.C."/>
            <person name="Bejar V."/>
            <person name="Llamas I."/>
        </authorList>
    </citation>
    <scope>NUCLEOTIDE SEQUENCE [LARGE SCALE GENOMIC DNA]</scope>
    <source>
        <strain evidence="9 10">Z8</strain>
    </source>
</reference>
<comment type="cofactor">
    <cofactor evidence="1">
        <name>Zn(2+)</name>
        <dbReference type="ChEBI" id="CHEBI:29105"/>
    </cofactor>
</comment>
<organism evidence="9 10">
    <name type="scientific">Psychrobacillus vulpis</name>
    <dbReference type="NCBI Taxonomy" id="2325572"/>
    <lineage>
        <taxon>Bacteria</taxon>
        <taxon>Bacillati</taxon>
        <taxon>Bacillota</taxon>
        <taxon>Bacilli</taxon>
        <taxon>Bacillales</taxon>
        <taxon>Bacillaceae</taxon>
        <taxon>Psychrobacillus</taxon>
    </lineage>
</organism>
<dbReference type="Proteomes" id="UP000316626">
    <property type="component" value="Unassembled WGS sequence"/>
</dbReference>
<feature type="domain" description="Peptidase M50" evidence="8">
    <location>
        <begin position="8"/>
        <end position="131"/>
    </location>
</feature>
<comment type="subcellular location">
    <subcellularLocation>
        <location evidence="2">Membrane</location>
        <topology evidence="2">Multi-pass membrane protein</topology>
    </subcellularLocation>
</comment>
<sequence length="169" mass="18712">MLFEAAAILIIITVSLLIHEMGHAIAWILQNKKARADIYMGSSSKENKLKLTIGRITFYLTISFSGFCRLSNPEELPPITNKQRLISAAGGPIASLFGFVTLYFISHLISGVLGIIINRVAIISLMVFLTTAIPYTYPSFLRHLGGFQSDGLKILNLLKEIRKHHKVAS</sequence>
<feature type="transmembrane region" description="Helical" evidence="7">
    <location>
        <begin position="6"/>
        <end position="29"/>
    </location>
</feature>
<evidence type="ECO:0000256" key="6">
    <source>
        <dbReference type="ARBA" id="ARBA00023136"/>
    </source>
</evidence>
<evidence type="ECO:0000256" key="7">
    <source>
        <dbReference type="SAM" id="Phobius"/>
    </source>
</evidence>
<name>A0A544TJD5_9BACI</name>
<dbReference type="EMBL" id="VDGI01000026">
    <property type="protein sequence ID" value="TQR17569.1"/>
    <property type="molecule type" value="Genomic_DNA"/>
</dbReference>
<comment type="similarity">
    <text evidence="3">Belongs to the peptidase M50B family.</text>
</comment>
<dbReference type="GO" id="GO:0016020">
    <property type="term" value="C:membrane"/>
    <property type="evidence" value="ECO:0007669"/>
    <property type="project" value="UniProtKB-SubCell"/>
</dbReference>
<keyword evidence="6 7" id="KW-0472">Membrane</keyword>
<dbReference type="OrthoDB" id="2080990at2"/>
<keyword evidence="5 7" id="KW-1133">Transmembrane helix</keyword>
<dbReference type="GO" id="GO:0006508">
    <property type="term" value="P:proteolysis"/>
    <property type="evidence" value="ECO:0007669"/>
    <property type="project" value="InterPro"/>
</dbReference>
<dbReference type="AlphaFoldDB" id="A0A544TJD5"/>
<gene>
    <name evidence="9" type="ORF">FG384_17895</name>
</gene>
<dbReference type="InterPro" id="IPR008915">
    <property type="entry name" value="Peptidase_M50"/>
</dbReference>
<evidence type="ECO:0000313" key="10">
    <source>
        <dbReference type="Proteomes" id="UP000316626"/>
    </source>
</evidence>
<evidence type="ECO:0000256" key="2">
    <source>
        <dbReference type="ARBA" id="ARBA00004141"/>
    </source>
</evidence>
<protein>
    <recommendedName>
        <fullName evidence="8">Peptidase M50 domain-containing protein</fullName>
    </recommendedName>
</protein>
<evidence type="ECO:0000256" key="4">
    <source>
        <dbReference type="ARBA" id="ARBA00022692"/>
    </source>
</evidence>
<dbReference type="Pfam" id="PF02163">
    <property type="entry name" value="Peptidase_M50"/>
    <property type="match status" value="1"/>
</dbReference>
<evidence type="ECO:0000259" key="8">
    <source>
        <dbReference type="Pfam" id="PF02163"/>
    </source>
</evidence>
<accession>A0A544TJD5</accession>
<comment type="caution">
    <text evidence="9">The sequence shown here is derived from an EMBL/GenBank/DDBJ whole genome shotgun (WGS) entry which is preliminary data.</text>
</comment>
<feature type="transmembrane region" description="Helical" evidence="7">
    <location>
        <begin position="86"/>
        <end position="105"/>
    </location>
</feature>
<evidence type="ECO:0000313" key="9">
    <source>
        <dbReference type="EMBL" id="TQR17569.1"/>
    </source>
</evidence>
<evidence type="ECO:0000256" key="5">
    <source>
        <dbReference type="ARBA" id="ARBA00022989"/>
    </source>
</evidence>
<feature type="transmembrane region" description="Helical" evidence="7">
    <location>
        <begin position="112"/>
        <end position="137"/>
    </location>
</feature>
<evidence type="ECO:0000256" key="1">
    <source>
        <dbReference type="ARBA" id="ARBA00001947"/>
    </source>
</evidence>